<organism evidence="4 5">
    <name type="scientific">Acer negundo</name>
    <name type="common">Box elder</name>
    <dbReference type="NCBI Taxonomy" id="4023"/>
    <lineage>
        <taxon>Eukaryota</taxon>
        <taxon>Viridiplantae</taxon>
        <taxon>Streptophyta</taxon>
        <taxon>Embryophyta</taxon>
        <taxon>Tracheophyta</taxon>
        <taxon>Spermatophyta</taxon>
        <taxon>Magnoliopsida</taxon>
        <taxon>eudicotyledons</taxon>
        <taxon>Gunneridae</taxon>
        <taxon>Pentapetalae</taxon>
        <taxon>rosids</taxon>
        <taxon>malvids</taxon>
        <taxon>Sapindales</taxon>
        <taxon>Sapindaceae</taxon>
        <taxon>Hippocastanoideae</taxon>
        <taxon>Acereae</taxon>
        <taxon>Acer</taxon>
    </lineage>
</organism>
<dbReference type="GO" id="GO:0008483">
    <property type="term" value="F:transaminase activity"/>
    <property type="evidence" value="ECO:0007669"/>
    <property type="project" value="TreeGrafter"/>
</dbReference>
<dbReference type="InterPro" id="IPR050478">
    <property type="entry name" value="Ethylene_sulfur-biosynth"/>
</dbReference>
<dbReference type="Proteomes" id="UP001064489">
    <property type="component" value="Chromosome 4"/>
</dbReference>
<dbReference type="PRINTS" id="PR00753">
    <property type="entry name" value="ACCSYNTHASE"/>
</dbReference>
<dbReference type="InterPro" id="IPR015422">
    <property type="entry name" value="PyrdxlP-dep_Trfase_small"/>
</dbReference>
<evidence type="ECO:0000256" key="1">
    <source>
        <dbReference type="ARBA" id="ARBA00007441"/>
    </source>
</evidence>
<dbReference type="PANTHER" id="PTHR43795:SF74">
    <property type="entry name" value="1-AMINOCYCLOPROPANE-1-CARBOXYLATE SYNTHASE-LIKE PROTEIN 1"/>
    <property type="match status" value="1"/>
</dbReference>
<dbReference type="Gene3D" id="3.40.640.10">
    <property type="entry name" value="Type I PLP-dependent aspartate aminotransferase-like (Major domain)"/>
    <property type="match status" value="1"/>
</dbReference>
<dbReference type="AlphaFoldDB" id="A0AAD5J1M9"/>
<dbReference type="GO" id="GO:0016847">
    <property type="term" value="F:1-aminocyclopropane-1-carboxylate synthase activity"/>
    <property type="evidence" value="ECO:0007669"/>
    <property type="project" value="UniProtKB-ARBA"/>
</dbReference>
<gene>
    <name evidence="4" type="ORF">LWI28_025464</name>
</gene>
<dbReference type="SUPFAM" id="SSF53383">
    <property type="entry name" value="PLP-dependent transferases"/>
    <property type="match status" value="1"/>
</dbReference>
<dbReference type="PROSITE" id="PS00105">
    <property type="entry name" value="AA_TRANSFER_CLASS_1"/>
    <property type="match status" value="1"/>
</dbReference>
<sequence>MDSNINRDNVHVIYSLSKDMGLPGLRVGIVYSYNDTVVDCGRKMSSFGLNSLQTQYLLASMLNDDEFVDNFLAESSKRLARRYQTFTKGLEQVGINCLKSNAGLFFWMNLGHLLNVRWSCGG</sequence>
<protein>
    <recommendedName>
        <fullName evidence="3">Aminotransferase class I/classII large domain-containing protein</fullName>
    </recommendedName>
</protein>
<evidence type="ECO:0000313" key="4">
    <source>
        <dbReference type="EMBL" id="KAI9182446.1"/>
    </source>
</evidence>
<dbReference type="Pfam" id="PF00155">
    <property type="entry name" value="Aminotran_1_2"/>
    <property type="match status" value="1"/>
</dbReference>
<dbReference type="PANTHER" id="PTHR43795">
    <property type="entry name" value="BIFUNCTIONAL ASPARTATE AMINOTRANSFERASE AND GLUTAMATE/ASPARTATE-PREPHENATE AMINOTRANSFERASE-RELATED"/>
    <property type="match status" value="1"/>
</dbReference>
<accession>A0AAD5J1M9</accession>
<dbReference type="InterPro" id="IPR015421">
    <property type="entry name" value="PyrdxlP-dep_Trfase_major"/>
</dbReference>
<dbReference type="InterPro" id="IPR015424">
    <property type="entry name" value="PyrdxlP-dep_Trfase"/>
</dbReference>
<keyword evidence="2" id="KW-0663">Pyridoxal phosphate</keyword>
<evidence type="ECO:0000256" key="2">
    <source>
        <dbReference type="ARBA" id="ARBA00022898"/>
    </source>
</evidence>
<name>A0AAD5J1M9_ACENE</name>
<comment type="similarity">
    <text evidence="1">Belongs to the class-I pyridoxal-phosphate-dependent aminotransferase family.</text>
</comment>
<reference evidence="4" key="1">
    <citation type="journal article" date="2022" name="Plant J.">
        <title>Strategies of tolerance reflected in two North American maple genomes.</title>
        <authorList>
            <person name="McEvoy S.L."/>
            <person name="Sezen U.U."/>
            <person name="Trouern-Trend A."/>
            <person name="McMahon S.M."/>
            <person name="Schaberg P.G."/>
            <person name="Yang J."/>
            <person name="Wegrzyn J.L."/>
            <person name="Swenson N.G."/>
        </authorList>
    </citation>
    <scope>NUCLEOTIDE SEQUENCE</scope>
    <source>
        <strain evidence="4">91603</strain>
    </source>
</reference>
<comment type="caution">
    <text evidence="4">The sequence shown here is derived from an EMBL/GenBank/DDBJ whole genome shotgun (WGS) entry which is preliminary data.</text>
</comment>
<reference evidence="4" key="2">
    <citation type="submission" date="2023-02" db="EMBL/GenBank/DDBJ databases">
        <authorList>
            <person name="Swenson N.G."/>
            <person name="Wegrzyn J.L."/>
            <person name="Mcevoy S.L."/>
        </authorList>
    </citation>
    <scope>NUCLEOTIDE SEQUENCE</scope>
    <source>
        <strain evidence="4">91603</strain>
        <tissue evidence="4">Leaf</tissue>
    </source>
</reference>
<keyword evidence="5" id="KW-1185">Reference proteome</keyword>
<dbReference type="InterPro" id="IPR004839">
    <property type="entry name" value="Aminotransferase_I/II_large"/>
</dbReference>
<dbReference type="Gene3D" id="3.90.1150.10">
    <property type="entry name" value="Aspartate Aminotransferase, domain 1"/>
    <property type="match status" value="1"/>
</dbReference>
<feature type="domain" description="Aminotransferase class I/classII large" evidence="3">
    <location>
        <begin position="7"/>
        <end position="113"/>
    </location>
</feature>
<proteinExistence type="inferred from homology"/>
<evidence type="ECO:0000313" key="5">
    <source>
        <dbReference type="Proteomes" id="UP001064489"/>
    </source>
</evidence>
<dbReference type="EMBL" id="JAJSOW010000101">
    <property type="protein sequence ID" value="KAI9182446.1"/>
    <property type="molecule type" value="Genomic_DNA"/>
</dbReference>
<dbReference type="InterPro" id="IPR004838">
    <property type="entry name" value="NHTrfase_class1_PyrdxlP-BS"/>
</dbReference>
<evidence type="ECO:0000259" key="3">
    <source>
        <dbReference type="Pfam" id="PF00155"/>
    </source>
</evidence>
<dbReference type="GO" id="GO:0030170">
    <property type="term" value="F:pyridoxal phosphate binding"/>
    <property type="evidence" value="ECO:0007669"/>
    <property type="project" value="InterPro"/>
</dbReference>